<dbReference type="InterPro" id="IPR001584">
    <property type="entry name" value="Integrase_cat-core"/>
</dbReference>
<keyword evidence="3" id="KW-1185">Reference proteome</keyword>
<dbReference type="Gene3D" id="3.30.420.10">
    <property type="entry name" value="Ribonuclease H-like superfamily/Ribonuclease H"/>
    <property type="match status" value="1"/>
</dbReference>
<evidence type="ECO:0000313" key="3">
    <source>
        <dbReference type="Proteomes" id="UP000644167"/>
    </source>
</evidence>
<evidence type="ECO:0000313" key="2">
    <source>
        <dbReference type="EMBL" id="QRV23408.1"/>
    </source>
</evidence>
<reference evidence="2 3" key="1">
    <citation type="submission" date="2021-02" db="EMBL/GenBank/DDBJ databases">
        <title>The genome of Marinomonas foliarum JZW.</title>
        <authorList>
            <person name="Sun M."/>
        </authorList>
    </citation>
    <scope>NUCLEOTIDE SEQUENCE [LARGE SCALE GENOMIC DNA]</scope>
    <source>
        <strain evidence="2 3">JZW</strain>
    </source>
</reference>
<dbReference type="Pfam" id="PF00665">
    <property type="entry name" value="rve"/>
    <property type="match status" value="1"/>
</dbReference>
<gene>
    <name evidence="2" type="ORF">JSY38_15350</name>
</gene>
<name>A0ABX7IP64_9GAMM</name>
<dbReference type="Proteomes" id="UP000644167">
    <property type="component" value="Chromosome"/>
</dbReference>
<dbReference type="RefSeq" id="WP_205113991.1">
    <property type="nucleotide sequence ID" value="NZ_CP070273.1"/>
</dbReference>
<organism evidence="2 3">
    <name type="scientific">Marinomonas foliarum</name>
    <dbReference type="NCBI Taxonomy" id="491950"/>
    <lineage>
        <taxon>Bacteria</taxon>
        <taxon>Pseudomonadati</taxon>
        <taxon>Pseudomonadota</taxon>
        <taxon>Gammaproteobacteria</taxon>
        <taxon>Oceanospirillales</taxon>
        <taxon>Oceanospirillaceae</taxon>
        <taxon>Marinomonas</taxon>
    </lineage>
</organism>
<dbReference type="InterPro" id="IPR012337">
    <property type="entry name" value="RNaseH-like_sf"/>
</dbReference>
<proteinExistence type="predicted"/>
<sequence length="112" mass="12592">MWNIDFKGQAKLGNGHWCYPLTITDDFSRFLLCLEAQKSTKAKPVKENLERLFTDYGLPDVIKSDNGTPFATRAVGGLSNLSIWLIKLGITPERIEKESLPKMVVMSECTGR</sequence>
<dbReference type="EMBL" id="CP070273">
    <property type="protein sequence ID" value="QRV23408.1"/>
    <property type="molecule type" value="Genomic_DNA"/>
</dbReference>
<protein>
    <submittedName>
        <fullName evidence="2">Transposase family protein</fullName>
    </submittedName>
</protein>
<dbReference type="InterPro" id="IPR036397">
    <property type="entry name" value="RNaseH_sf"/>
</dbReference>
<dbReference type="SUPFAM" id="SSF53098">
    <property type="entry name" value="Ribonuclease H-like"/>
    <property type="match status" value="1"/>
</dbReference>
<dbReference type="PROSITE" id="PS50994">
    <property type="entry name" value="INTEGRASE"/>
    <property type="match status" value="1"/>
</dbReference>
<feature type="domain" description="Integrase catalytic" evidence="1">
    <location>
        <begin position="1"/>
        <end position="112"/>
    </location>
</feature>
<accession>A0ABX7IP64</accession>
<evidence type="ECO:0000259" key="1">
    <source>
        <dbReference type="PROSITE" id="PS50994"/>
    </source>
</evidence>